<dbReference type="GO" id="GO:0071966">
    <property type="term" value="P:fungal-type cell wall polysaccharide metabolic process"/>
    <property type="evidence" value="ECO:0007669"/>
    <property type="project" value="TreeGrafter"/>
</dbReference>
<dbReference type="Pfam" id="PF11790">
    <property type="entry name" value="Glyco_hydro_cc"/>
    <property type="match status" value="1"/>
</dbReference>
<reference evidence="4 5" key="1">
    <citation type="submission" date="2018-05" db="EMBL/GenBank/DDBJ databases">
        <title>Genome sequencing of Flavobacterium sp. HYN0056.</title>
        <authorList>
            <person name="Yi H."/>
            <person name="Baek C."/>
        </authorList>
    </citation>
    <scope>NUCLEOTIDE SEQUENCE [LARGE SCALE GENOMIC DNA]</scope>
    <source>
        <strain evidence="4 5">HYN0056</strain>
    </source>
</reference>
<keyword evidence="5" id="KW-1185">Reference proteome</keyword>
<dbReference type="Gene3D" id="3.20.20.80">
    <property type="entry name" value="Glycosidases"/>
    <property type="match status" value="1"/>
</dbReference>
<dbReference type="InterPro" id="IPR026444">
    <property type="entry name" value="Secre_tail"/>
</dbReference>
<dbReference type="KEGG" id="fcr:HYN56_19320"/>
<dbReference type="OrthoDB" id="9809583at2"/>
<evidence type="ECO:0000313" key="4">
    <source>
        <dbReference type="EMBL" id="AWK06263.1"/>
    </source>
</evidence>
<evidence type="ECO:0000259" key="3">
    <source>
        <dbReference type="PROSITE" id="PS50853"/>
    </source>
</evidence>
<name>A0A2S1YQF0_9FLAO</name>
<evidence type="ECO:0000313" key="5">
    <source>
        <dbReference type="Proteomes" id="UP000245250"/>
    </source>
</evidence>
<dbReference type="InterPro" id="IPR017853">
    <property type="entry name" value="GH"/>
</dbReference>
<dbReference type="SUPFAM" id="SSF51445">
    <property type="entry name" value="(Trans)glycosidases"/>
    <property type="match status" value="1"/>
</dbReference>
<dbReference type="PANTHER" id="PTHR34154">
    <property type="entry name" value="ALKALI-SENSITIVE LINKAGE PROTEIN 1"/>
    <property type="match status" value="1"/>
</dbReference>
<dbReference type="Proteomes" id="UP000245250">
    <property type="component" value="Chromosome"/>
</dbReference>
<gene>
    <name evidence="4" type="ORF">HYN56_19320</name>
</gene>
<dbReference type="InterPro" id="IPR003961">
    <property type="entry name" value="FN3_dom"/>
</dbReference>
<accession>A0A2S1YQF0</accession>
<dbReference type="Pfam" id="PF18962">
    <property type="entry name" value="Por_Secre_tail"/>
    <property type="match status" value="1"/>
</dbReference>
<dbReference type="InterPro" id="IPR053183">
    <property type="entry name" value="ASL1"/>
</dbReference>
<dbReference type="SMART" id="SM00060">
    <property type="entry name" value="FN3"/>
    <property type="match status" value="1"/>
</dbReference>
<dbReference type="InterPro" id="IPR013783">
    <property type="entry name" value="Ig-like_fold"/>
</dbReference>
<dbReference type="CDD" id="cd00063">
    <property type="entry name" value="FN3"/>
    <property type="match status" value="1"/>
</dbReference>
<protein>
    <recommendedName>
        <fullName evidence="3">Fibronectin type-III domain-containing protein</fullName>
    </recommendedName>
</protein>
<organism evidence="4 5">
    <name type="scientific">Flavobacterium crocinum</name>
    <dbReference type="NCBI Taxonomy" id="2183896"/>
    <lineage>
        <taxon>Bacteria</taxon>
        <taxon>Pseudomonadati</taxon>
        <taxon>Bacteroidota</taxon>
        <taxon>Flavobacteriia</taxon>
        <taxon>Flavobacteriales</taxon>
        <taxon>Flavobacteriaceae</taxon>
        <taxon>Flavobacterium</taxon>
    </lineage>
</organism>
<dbReference type="SUPFAM" id="SSF49265">
    <property type="entry name" value="Fibronectin type III"/>
    <property type="match status" value="1"/>
</dbReference>
<dbReference type="InterPro" id="IPR036116">
    <property type="entry name" value="FN3_sf"/>
</dbReference>
<keyword evidence="1 2" id="KW-0732">Signal</keyword>
<dbReference type="InterPro" id="IPR024655">
    <property type="entry name" value="Asl1_glyco_hydro_catalytic"/>
</dbReference>
<feature type="chain" id="PRO_5015645430" description="Fibronectin type-III domain-containing protein" evidence="2">
    <location>
        <begin position="24"/>
        <end position="1294"/>
    </location>
</feature>
<evidence type="ECO:0000256" key="1">
    <source>
        <dbReference type="ARBA" id="ARBA00022729"/>
    </source>
</evidence>
<dbReference type="EMBL" id="CP029255">
    <property type="protein sequence ID" value="AWK06263.1"/>
    <property type="molecule type" value="Genomic_DNA"/>
</dbReference>
<feature type="signal peptide" evidence="2">
    <location>
        <begin position="1"/>
        <end position="23"/>
    </location>
</feature>
<sequence length="1294" mass="142285">MKKLYIFILFWLSVFVFNIQAQAPNLPVKTTLATTLNGSKTFTNASTSDILSFPLSNQSEFTLEVKAKVNSAVGRGLDVEVKNTIGLGFRTSLDKTTFNSATILSTPENLSASVDNAQEQTYRYAIKDGVANIYQDGHYLTSKTLDFLNDTSGAVVAYGSDNLLGRWAGVTGNNSGKPNDYGWANTSTSLPWNTANSTSGVRYLDVTSGHTFESDNSVYSGRIMYIRWDNASYSAATYSYPVKLEQGLRYEFSWLYEYISNAAAGAKLNVAISSAADGSGVIAYKTFTTGSANKLRRGDLSFVSNVDGNYYLTITGDYALMAIADLKLKSSNLINTWDGYYNDNAGTPAAYGWTNVASPSIFNTANSTSGARFMDVTSGHTFESDNSVYSGRLMYIRWDSTALENSVYSFPVQLEASKGYQFSWIYEYISNLSPGSQMTVSVSTAANGGGTVLATKNFTTGAVNKLRKGDLAFQSQSAGTYYVNVTGAKALFGIADLKVQGQETANIVIGKNYATGAVDMAITSVTFENAAYAPEKIISPSLQTTNISSNTTVGAFAKSKVVLNGTASLYLKNGNNPLINSTVNLTSADNRLYFENVKPSDVISSQLQYISVNGVLAGNGTNVNVTNYGGGTVVSPYVADYQPLQVFTQENFAGSSQQYATVTPFDNLGAFDNAIKSFKLKKGYMATFATSADGSGYSRVYIAENEDLEVPVLPVNLNGTISFVRTMTWHQVTKKGLAGGSTEAINSSNITWYYNWNTGMDTTPNVEYVPIRQTQWWPSFTPAYTKEGYTHLLGFNEPDRPDQANMTVEAAISNWPALLKSGLRVGSPATSDPYNPWMATFMTQAEANNYRVDYVALHCYWYKTAAQWKSDLQYIYDKYKRPIWITEWNIGANWTANNFPDDVNTLTDANATKHKNDLASILAVLESADYVERYSIYNWVQDARAMYVTINDAFKTRNPNWQNYVWLQNAPVISSTATDYTVLTPAGQYYAKNASTKAYNSSREYIPLWKTKVETLSYTLSSDYKNITIKWTGTNQELVNKYVLERKLTGETTFSVFYESTDYNVLSKIDLVRTHAEYRIKVIGKDNVESAYSAILVYDQPSIPAIPTNFTGEAVSSSAINLKWSLVTGAESYKIKRATTLNGTYDIINAYVKDSIFNDTNLEANKDYFYKIASENAGGESEYSAAIQIKTLTTSGSLSAKNANISDLNMLTEESVKIISAFPNPTNGQFDILLPTNEDNETIGIYTLDGKLISTANHPNVNGSIHLNIENQPSGIYLVKIESHPEATVRIIKK</sequence>
<dbReference type="Gene3D" id="2.60.40.10">
    <property type="entry name" value="Immunoglobulins"/>
    <property type="match status" value="1"/>
</dbReference>
<feature type="domain" description="Fibronectin type-III" evidence="3">
    <location>
        <begin position="1106"/>
        <end position="1194"/>
    </location>
</feature>
<dbReference type="PROSITE" id="PS50853">
    <property type="entry name" value="FN3"/>
    <property type="match status" value="1"/>
</dbReference>
<dbReference type="NCBIfam" id="TIGR04183">
    <property type="entry name" value="Por_Secre_tail"/>
    <property type="match status" value="1"/>
</dbReference>
<dbReference type="PANTHER" id="PTHR34154:SF3">
    <property type="entry name" value="ALKALI-SENSITIVE LINKAGE PROTEIN 1"/>
    <property type="match status" value="1"/>
</dbReference>
<evidence type="ECO:0000256" key="2">
    <source>
        <dbReference type="SAM" id="SignalP"/>
    </source>
</evidence>
<dbReference type="RefSeq" id="WP_109193680.1">
    <property type="nucleotide sequence ID" value="NZ_CP029255.1"/>
</dbReference>
<proteinExistence type="predicted"/>